<evidence type="ECO:0000313" key="7">
    <source>
        <dbReference type="EMBL" id="MQL72914.1"/>
    </source>
</evidence>
<proteinExistence type="predicted"/>
<protein>
    <recommendedName>
        <fullName evidence="6">NAC domain-containing protein</fullName>
    </recommendedName>
</protein>
<feature type="region of interest" description="Disordered" evidence="5">
    <location>
        <begin position="313"/>
        <end position="339"/>
    </location>
</feature>
<dbReference type="SUPFAM" id="SSF101941">
    <property type="entry name" value="NAC domain"/>
    <property type="match status" value="1"/>
</dbReference>
<keyword evidence="4" id="KW-0539">Nucleus</keyword>
<dbReference type="SMR" id="A0A843TU37"/>
<keyword evidence="2" id="KW-0238">DNA-binding</keyword>
<feature type="region of interest" description="Disordered" evidence="5">
    <location>
        <begin position="220"/>
        <end position="241"/>
    </location>
</feature>
<dbReference type="GO" id="GO:0006355">
    <property type="term" value="P:regulation of DNA-templated transcription"/>
    <property type="evidence" value="ECO:0007669"/>
    <property type="project" value="InterPro"/>
</dbReference>
<dbReference type="PROSITE" id="PS51005">
    <property type="entry name" value="NAC"/>
    <property type="match status" value="1"/>
</dbReference>
<reference evidence="7" key="1">
    <citation type="submission" date="2017-07" db="EMBL/GenBank/DDBJ databases">
        <title>Taro Niue Genome Assembly and Annotation.</title>
        <authorList>
            <person name="Atibalentja N."/>
            <person name="Keating K."/>
            <person name="Fields C.J."/>
        </authorList>
    </citation>
    <scope>NUCLEOTIDE SEQUENCE</scope>
    <source>
        <strain evidence="7">Niue_2</strain>
        <tissue evidence="7">Leaf</tissue>
    </source>
</reference>
<name>A0A843TU37_COLES</name>
<dbReference type="GO" id="GO:0003677">
    <property type="term" value="F:DNA binding"/>
    <property type="evidence" value="ECO:0007669"/>
    <property type="project" value="UniProtKB-KW"/>
</dbReference>
<organism evidence="7 8">
    <name type="scientific">Colocasia esculenta</name>
    <name type="common">Wild taro</name>
    <name type="synonym">Arum esculentum</name>
    <dbReference type="NCBI Taxonomy" id="4460"/>
    <lineage>
        <taxon>Eukaryota</taxon>
        <taxon>Viridiplantae</taxon>
        <taxon>Streptophyta</taxon>
        <taxon>Embryophyta</taxon>
        <taxon>Tracheophyta</taxon>
        <taxon>Spermatophyta</taxon>
        <taxon>Magnoliopsida</taxon>
        <taxon>Liliopsida</taxon>
        <taxon>Araceae</taxon>
        <taxon>Aroideae</taxon>
        <taxon>Colocasieae</taxon>
        <taxon>Colocasia</taxon>
    </lineage>
</organism>
<comment type="caution">
    <text evidence="7">The sequence shown here is derived from an EMBL/GenBank/DDBJ whole genome shotgun (WGS) entry which is preliminary data.</text>
</comment>
<dbReference type="Proteomes" id="UP000652761">
    <property type="component" value="Unassembled WGS sequence"/>
</dbReference>
<evidence type="ECO:0000259" key="6">
    <source>
        <dbReference type="PROSITE" id="PS51005"/>
    </source>
</evidence>
<dbReference type="InterPro" id="IPR036093">
    <property type="entry name" value="NAC_dom_sf"/>
</dbReference>
<sequence length="408" mass="44946">MEGVPVLAMKDGSLELPPGFRFHPTDEEIITHYLLEKAVNKNFSARAIGEVDLNRNEPWELPGKAKMGEKEWYFFCQRDKKYPTGMRTNRATEKGYWKATGKDREIYKGKSCLVGMKKTLVFYMGRAPKGEKSSWVMHEYRLEGGSFYKNLPKSVKDAWVVCRVFHKNAGAKKAISPALHESATADPIFEAKPSFQGDYMAASPSLPSLMESPNYCSSSKAGSSFMDDGGDGGDFKPEPPFSPSTFLQLPSMGSFQDLQSCFLENNFLPFPDYNQQAQVNLQTPPQESVFYPQAAAFPSTSYSLPSAPRSMGYPPHATARVPAAPQESRENAAAPRWHPRNVEQHADRSLIPAPSHDTTLGAVRNAEISSSVLVPNPGGVGGSRSHGVVARPSSSTGQAAYPEAFWKY</sequence>
<accession>A0A843TU37</accession>
<dbReference type="OrthoDB" id="1424968at2759"/>
<dbReference type="AlphaFoldDB" id="A0A843TU37"/>
<evidence type="ECO:0000256" key="5">
    <source>
        <dbReference type="SAM" id="MobiDB-lite"/>
    </source>
</evidence>
<dbReference type="EMBL" id="NMUH01000146">
    <property type="protein sequence ID" value="MQL72914.1"/>
    <property type="molecule type" value="Genomic_DNA"/>
</dbReference>
<keyword evidence="3" id="KW-0804">Transcription</keyword>
<dbReference type="Gene3D" id="2.170.150.80">
    <property type="entry name" value="NAC domain"/>
    <property type="match status" value="1"/>
</dbReference>
<dbReference type="GO" id="GO:0005634">
    <property type="term" value="C:nucleus"/>
    <property type="evidence" value="ECO:0007669"/>
    <property type="project" value="UniProtKB-ARBA"/>
</dbReference>
<dbReference type="InterPro" id="IPR003441">
    <property type="entry name" value="NAC-dom"/>
</dbReference>
<feature type="domain" description="NAC" evidence="6">
    <location>
        <begin position="16"/>
        <end position="167"/>
    </location>
</feature>
<evidence type="ECO:0000256" key="3">
    <source>
        <dbReference type="ARBA" id="ARBA00023163"/>
    </source>
</evidence>
<evidence type="ECO:0000313" key="8">
    <source>
        <dbReference type="Proteomes" id="UP000652761"/>
    </source>
</evidence>
<gene>
    <name evidence="7" type="ORF">Taro_005242</name>
</gene>
<evidence type="ECO:0000256" key="1">
    <source>
        <dbReference type="ARBA" id="ARBA00023015"/>
    </source>
</evidence>
<evidence type="ECO:0000256" key="4">
    <source>
        <dbReference type="ARBA" id="ARBA00023242"/>
    </source>
</evidence>
<dbReference type="PANTHER" id="PTHR31744">
    <property type="entry name" value="PROTEIN CUP-SHAPED COTYLEDON 2-RELATED"/>
    <property type="match status" value="1"/>
</dbReference>
<dbReference type="PANTHER" id="PTHR31744:SF92">
    <property type="entry name" value="NAC DOMAIN-CONTAINING PROTEIN 87"/>
    <property type="match status" value="1"/>
</dbReference>
<feature type="region of interest" description="Disordered" evidence="5">
    <location>
        <begin position="374"/>
        <end position="398"/>
    </location>
</feature>
<dbReference type="FunFam" id="2.170.150.80:FF:000006">
    <property type="entry name" value="NAC domain-containing protein 100-like"/>
    <property type="match status" value="1"/>
</dbReference>
<keyword evidence="8" id="KW-1185">Reference proteome</keyword>
<keyword evidence="1" id="KW-0805">Transcription regulation</keyword>
<evidence type="ECO:0000256" key="2">
    <source>
        <dbReference type="ARBA" id="ARBA00023125"/>
    </source>
</evidence>
<dbReference type="Pfam" id="PF02365">
    <property type="entry name" value="NAM"/>
    <property type="match status" value="1"/>
</dbReference>